<dbReference type="Pfam" id="PF03692">
    <property type="entry name" value="CxxCxxCC"/>
    <property type="match status" value="1"/>
</dbReference>
<dbReference type="KEGG" id="nli:G3M70_07730"/>
<evidence type="ECO:0000313" key="3">
    <source>
        <dbReference type="Proteomes" id="UP000594688"/>
    </source>
</evidence>
<evidence type="ECO:0000256" key="1">
    <source>
        <dbReference type="SAM" id="MobiDB-lite"/>
    </source>
</evidence>
<dbReference type="InterPro" id="IPR005358">
    <property type="entry name" value="Puta_zinc/iron-chelating_dom"/>
</dbReference>
<sequence>MPAKIKQPWDQCQFCMPAKCCTYFAFEIDEPESRKDYEALLWQIAHKGVTFYIERNSWYIMVDSRCKFLTENNQCSIYETRPYICREHSIESCEYTANEYGFTEHFKSYDELLDWIKENTNYRIKRHPSLPEPKDQEWQPVLPNNGN</sequence>
<evidence type="ECO:0000313" key="2">
    <source>
        <dbReference type="EMBL" id="QPJ61777.1"/>
    </source>
</evidence>
<dbReference type="Proteomes" id="UP000594688">
    <property type="component" value="Chromosome"/>
</dbReference>
<organism evidence="2 3">
    <name type="scientific">Candidatus Nitronauta litoralis</name>
    <dbReference type="NCBI Taxonomy" id="2705533"/>
    <lineage>
        <taxon>Bacteria</taxon>
        <taxon>Pseudomonadati</taxon>
        <taxon>Nitrospinota/Tectimicrobiota group</taxon>
        <taxon>Nitrospinota</taxon>
        <taxon>Nitrospinia</taxon>
        <taxon>Nitrospinales</taxon>
        <taxon>Nitrospinaceae</taxon>
        <taxon>Candidatus Nitronauta</taxon>
    </lineage>
</organism>
<feature type="region of interest" description="Disordered" evidence="1">
    <location>
        <begin position="126"/>
        <end position="147"/>
    </location>
</feature>
<name>A0A7T0BWI4_9BACT</name>
<dbReference type="EMBL" id="CP048685">
    <property type="protein sequence ID" value="QPJ61777.1"/>
    <property type="molecule type" value="Genomic_DNA"/>
</dbReference>
<dbReference type="AlphaFoldDB" id="A0A7T0BWI4"/>
<accession>A0A7T0BWI4</accession>
<protein>
    <submittedName>
        <fullName evidence="2">YkgJ family cysteine cluster protein</fullName>
    </submittedName>
</protein>
<proteinExistence type="predicted"/>
<reference evidence="2 3" key="1">
    <citation type="submission" date="2020-02" db="EMBL/GenBank/DDBJ databases">
        <title>Genomic and physiological characterization of two novel Nitrospinaceae genera.</title>
        <authorList>
            <person name="Mueller A.J."/>
            <person name="Jung M.-Y."/>
            <person name="Strachan C.R."/>
            <person name="Herbold C.W."/>
            <person name="Kirkegaard R.H."/>
            <person name="Daims H."/>
        </authorList>
    </citation>
    <scope>NUCLEOTIDE SEQUENCE [LARGE SCALE GENOMIC DNA]</scope>
    <source>
        <strain evidence="2">EB</strain>
    </source>
</reference>
<gene>
    <name evidence="2" type="ORF">G3M70_07730</name>
</gene>